<protein>
    <submittedName>
        <fullName evidence="3">CsbD-like protein</fullName>
    </submittedName>
</protein>
<dbReference type="Gene3D" id="1.10.1470.10">
    <property type="entry name" value="YjbJ"/>
    <property type="match status" value="2"/>
</dbReference>
<dbReference type="SUPFAM" id="SSF69047">
    <property type="entry name" value="Hypothetical protein YjbJ"/>
    <property type="match status" value="2"/>
</dbReference>
<organism evidence="3 4">
    <name type="scientific">Accumulibacter regalis</name>
    <dbReference type="NCBI Taxonomy" id="522306"/>
    <lineage>
        <taxon>Bacteria</taxon>
        <taxon>Pseudomonadati</taxon>
        <taxon>Pseudomonadota</taxon>
        <taxon>Betaproteobacteria</taxon>
        <taxon>Candidatus Accumulibacter</taxon>
    </lineage>
</organism>
<dbReference type="PATRIC" id="fig|1454004.3.peg.1015"/>
<reference evidence="3" key="1">
    <citation type="submission" date="2014-02" db="EMBL/GenBank/DDBJ databases">
        <title>Expanding our view of genomic diversity in Candidatus Accumulibacter clades.</title>
        <authorList>
            <person name="Skennerton C.T."/>
            <person name="Barr J.J."/>
            <person name="Slater F.R."/>
            <person name="Bond P.L."/>
            <person name="Tyson G.W."/>
        </authorList>
    </citation>
    <scope>NUCLEOTIDE SEQUENCE [LARGE SCALE GENOMIC DNA]</scope>
</reference>
<gene>
    <name evidence="3" type="ORF">AW11_00965</name>
</gene>
<dbReference type="Proteomes" id="UP000022141">
    <property type="component" value="Unassembled WGS sequence"/>
</dbReference>
<dbReference type="EMBL" id="JEMY01000008">
    <property type="protein sequence ID" value="EXI90262.1"/>
    <property type="molecule type" value="Genomic_DNA"/>
</dbReference>
<feature type="domain" description="CsbD-like" evidence="2">
    <location>
        <begin position="4"/>
        <end position="55"/>
    </location>
</feature>
<sequence length="119" mass="13895">MNWDIVAGNWKQFKGKVKAQWGKLTDEQLTVIAGKRAELSGRIQEVYGFTRDKADTQIKRFEKRNRDYQPVIAGKRAELSDKIQEIYGITQEKADAQIRRFEKRNKDYQLSDYPLPNAS</sequence>
<dbReference type="Pfam" id="PF05532">
    <property type="entry name" value="CsbD"/>
    <property type="match status" value="1"/>
</dbReference>
<comment type="caution">
    <text evidence="3">The sequence shown here is derived from an EMBL/GenBank/DDBJ whole genome shotgun (WGS) entry which is preliminary data.</text>
</comment>
<proteinExistence type="inferred from homology"/>
<dbReference type="AlphaFoldDB" id="A0A011QLP3"/>
<comment type="similarity">
    <text evidence="1">Belongs to the UPF0337 (CsbD) family.</text>
</comment>
<accession>A0A011QLP3</accession>
<dbReference type="InterPro" id="IPR008462">
    <property type="entry name" value="CsbD"/>
</dbReference>
<evidence type="ECO:0000313" key="4">
    <source>
        <dbReference type="Proteomes" id="UP000022141"/>
    </source>
</evidence>
<dbReference type="InterPro" id="IPR050423">
    <property type="entry name" value="UPF0337_stress_rsp"/>
</dbReference>
<dbReference type="PANTHER" id="PTHR34977:SF1">
    <property type="entry name" value="UPF0337 PROTEIN YJBJ"/>
    <property type="match status" value="1"/>
</dbReference>
<dbReference type="STRING" id="1454004.AW11_00965"/>
<dbReference type="eggNOG" id="COG3237">
    <property type="taxonomic scope" value="Bacteria"/>
</dbReference>
<keyword evidence="4" id="KW-1185">Reference proteome</keyword>
<dbReference type="PANTHER" id="PTHR34977">
    <property type="entry name" value="UPF0337 PROTEIN YJBJ"/>
    <property type="match status" value="1"/>
</dbReference>
<evidence type="ECO:0000259" key="2">
    <source>
        <dbReference type="Pfam" id="PF05532"/>
    </source>
</evidence>
<dbReference type="InterPro" id="IPR036629">
    <property type="entry name" value="YjbJ_sf"/>
</dbReference>
<name>A0A011QLP3_ACCRE</name>
<evidence type="ECO:0000313" key="3">
    <source>
        <dbReference type="EMBL" id="EXI90262.1"/>
    </source>
</evidence>
<evidence type="ECO:0000256" key="1">
    <source>
        <dbReference type="ARBA" id="ARBA00009129"/>
    </source>
</evidence>